<dbReference type="Gene3D" id="3.10.100.10">
    <property type="entry name" value="Mannose-Binding Protein A, subunit A"/>
    <property type="match status" value="1"/>
</dbReference>
<reference evidence="5" key="1">
    <citation type="submission" date="2022-11" db="UniProtKB">
        <authorList>
            <consortium name="WormBaseParasite"/>
        </authorList>
    </citation>
    <scope>IDENTIFICATION</scope>
</reference>
<feature type="domain" description="C-type lectin" evidence="2">
    <location>
        <begin position="20"/>
        <end position="134"/>
    </location>
</feature>
<evidence type="ECO:0000259" key="3">
    <source>
        <dbReference type="PROSITE" id="PS50234"/>
    </source>
</evidence>
<organism evidence="4 5">
    <name type="scientific">Plectus sambesii</name>
    <dbReference type="NCBI Taxonomy" id="2011161"/>
    <lineage>
        <taxon>Eukaryota</taxon>
        <taxon>Metazoa</taxon>
        <taxon>Ecdysozoa</taxon>
        <taxon>Nematoda</taxon>
        <taxon>Chromadorea</taxon>
        <taxon>Plectida</taxon>
        <taxon>Plectina</taxon>
        <taxon>Plectoidea</taxon>
        <taxon>Plectidae</taxon>
        <taxon>Plectus</taxon>
    </lineage>
</organism>
<accession>A0A914VA22</accession>
<dbReference type="SUPFAM" id="SSF53300">
    <property type="entry name" value="vWA-like"/>
    <property type="match status" value="1"/>
</dbReference>
<keyword evidence="4" id="KW-1185">Reference proteome</keyword>
<dbReference type="WBParaSite" id="PSAMB.scaffold1708size28534.g14487.t1">
    <property type="protein sequence ID" value="PSAMB.scaffold1708size28534.g14487.t1"/>
    <property type="gene ID" value="PSAMB.scaffold1708size28534.g14487"/>
</dbReference>
<dbReference type="Pfam" id="PF00092">
    <property type="entry name" value="VWA"/>
    <property type="match status" value="1"/>
</dbReference>
<proteinExistence type="predicted"/>
<dbReference type="Gene3D" id="3.40.50.410">
    <property type="entry name" value="von Willebrand factor, type A domain"/>
    <property type="match status" value="1"/>
</dbReference>
<feature type="domain" description="VWFA" evidence="3">
    <location>
        <begin position="211"/>
        <end position="364"/>
    </location>
</feature>
<dbReference type="SUPFAM" id="SSF56436">
    <property type="entry name" value="C-type lectin-like"/>
    <property type="match status" value="1"/>
</dbReference>
<dbReference type="InterPro" id="IPR050111">
    <property type="entry name" value="C-type_lectin/snaclec_domain"/>
</dbReference>
<dbReference type="SMART" id="SM00034">
    <property type="entry name" value="CLECT"/>
    <property type="match status" value="1"/>
</dbReference>
<dbReference type="InterPro" id="IPR036465">
    <property type="entry name" value="vWFA_dom_sf"/>
</dbReference>
<protein>
    <submittedName>
        <fullName evidence="5">Uncharacterized protein</fullName>
    </submittedName>
</protein>
<evidence type="ECO:0000313" key="4">
    <source>
        <dbReference type="Proteomes" id="UP000887566"/>
    </source>
</evidence>
<dbReference type="PROSITE" id="PS50234">
    <property type="entry name" value="VWFA"/>
    <property type="match status" value="1"/>
</dbReference>
<dbReference type="PANTHER" id="PTHR22803">
    <property type="entry name" value="MANNOSE, PHOSPHOLIPASE, LECTIN RECEPTOR RELATED"/>
    <property type="match status" value="1"/>
</dbReference>
<dbReference type="Proteomes" id="UP000887566">
    <property type="component" value="Unplaced"/>
</dbReference>
<sequence>MSLFWNIKLSSAASQCILLDPTRCFELVTENASAWYSAEEYCESQFSAGFLASIRNAFEMSYIQSLLRNSPLSTDVWIGGFRIADSPFQWTDGESFFYNQFAPKQPDPTGSCIQICSKDEPGCRLGQWKTAPCSGVTSSFLCEYVGSGSSTTMPSSSIKAPSSTTMSSSSLSSTISSSATPSGSLSTSIHSSISPNTPSPTTIQAVPCQGNFVFIIDSSNGMAPPQFRNQTTFISSIFGATWTYTEADIAIAQYANTAIVSDPFGTITDVDSAQAAVKSANYYGDPARITAALQATSDPNIIKGGQPCVSQTTILFASTSVDADIATAMPYANKLKAMGSLIIVAMGPNASVNKLQQLATIVLS</sequence>
<dbReference type="PROSITE" id="PS50041">
    <property type="entry name" value="C_TYPE_LECTIN_2"/>
    <property type="match status" value="1"/>
</dbReference>
<evidence type="ECO:0000313" key="5">
    <source>
        <dbReference type="WBParaSite" id="PSAMB.scaffold1708size28534.g14487.t1"/>
    </source>
</evidence>
<dbReference type="CDD" id="cd00037">
    <property type="entry name" value="CLECT"/>
    <property type="match status" value="1"/>
</dbReference>
<dbReference type="Pfam" id="PF00059">
    <property type="entry name" value="Lectin_C"/>
    <property type="match status" value="1"/>
</dbReference>
<dbReference type="InterPro" id="IPR001304">
    <property type="entry name" value="C-type_lectin-like"/>
</dbReference>
<evidence type="ECO:0000259" key="2">
    <source>
        <dbReference type="PROSITE" id="PS50041"/>
    </source>
</evidence>
<dbReference type="InterPro" id="IPR016187">
    <property type="entry name" value="CTDL_fold"/>
</dbReference>
<feature type="region of interest" description="Disordered" evidence="1">
    <location>
        <begin position="149"/>
        <end position="200"/>
    </location>
</feature>
<evidence type="ECO:0000256" key="1">
    <source>
        <dbReference type="SAM" id="MobiDB-lite"/>
    </source>
</evidence>
<dbReference type="InterPro" id="IPR002035">
    <property type="entry name" value="VWF_A"/>
</dbReference>
<dbReference type="InterPro" id="IPR016186">
    <property type="entry name" value="C-type_lectin-like/link_sf"/>
</dbReference>
<name>A0A914VA22_9BILA</name>
<dbReference type="AlphaFoldDB" id="A0A914VA22"/>